<organism evidence="1 2">
    <name type="scientific">Punica granatum</name>
    <name type="common">Pomegranate</name>
    <dbReference type="NCBI Taxonomy" id="22663"/>
    <lineage>
        <taxon>Eukaryota</taxon>
        <taxon>Viridiplantae</taxon>
        <taxon>Streptophyta</taxon>
        <taxon>Embryophyta</taxon>
        <taxon>Tracheophyta</taxon>
        <taxon>Spermatophyta</taxon>
        <taxon>Magnoliopsida</taxon>
        <taxon>eudicotyledons</taxon>
        <taxon>Gunneridae</taxon>
        <taxon>Pentapetalae</taxon>
        <taxon>rosids</taxon>
        <taxon>malvids</taxon>
        <taxon>Myrtales</taxon>
        <taxon>Lythraceae</taxon>
        <taxon>Punica</taxon>
    </lineage>
</organism>
<comment type="caution">
    <text evidence="1">The sequence shown here is derived from an EMBL/GenBank/DDBJ whole genome shotgun (WGS) entry which is preliminary data.</text>
</comment>
<dbReference type="AlphaFoldDB" id="A0A2I0HSP4"/>
<evidence type="ECO:0000313" key="2">
    <source>
        <dbReference type="Proteomes" id="UP000233551"/>
    </source>
</evidence>
<protein>
    <submittedName>
        <fullName evidence="1">Uncharacterized protein</fullName>
    </submittedName>
</protein>
<accession>A0A2I0HSP4</accession>
<dbReference type="EMBL" id="PGOL01005732">
    <property type="protein sequence ID" value="PKI34735.1"/>
    <property type="molecule type" value="Genomic_DNA"/>
</dbReference>
<dbReference type="Proteomes" id="UP000233551">
    <property type="component" value="Unassembled WGS sequence"/>
</dbReference>
<sequence length="155" mass="17525">MAVPTQWSFETDFSVSIVVSIGRRGGERRKFSSQNGHPYAVNYQQLSISTDTRRFTIPSASPTHDTITLRQHPEATEASSTNRMMDLPSHAQQSNVIPNEDPTSGWPLITTHLAVERRILQVVYSQRWAQLACLAKMWGPRWTQPLVTAHLAVER</sequence>
<proteinExistence type="predicted"/>
<gene>
    <name evidence="1" type="ORF">CRG98_044873</name>
</gene>
<evidence type="ECO:0000313" key="1">
    <source>
        <dbReference type="EMBL" id="PKI34735.1"/>
    </source>
</evidence>
<reference evidence="1 2" key="1">
    <citation type="submission" date="2017-11" db="EMBL/GenBank/DDBJ databases">
        <title>De-novo sequencing of pomegranate (Punica granatum L.) genome.</title>
        <authorList>
            <person name="Akparov Z."/>
            <person name="Amiraslanov A."/>
            <person name="Hajiyeva S."/>
            <person name="Abbasov M."/>
            <person name="Kaur K."/>
            <person name="Hamwieh A."/>
            <person name="Solovyev V."/>
            <person name="Salamov A."/>
            <person name="Braich B."/>
            <person name="Kosarev P."/>
            <person name="Mahmoud A."/>
            <person name="Hajiyev E."/>
            <person name="Babayeva S."/>
            <person name="Izzatullayeva V."/>
            <person name="Mammadov A."/>
            <person name="Mammadov A."/>
            <person name="Sharifova S."/>
            <person name="Ojaghi J."/>
            <person name="Eynullazada K."/>
            <person name="Bayramov B."/>
            <person name="Abdulazimova A."/>
            <person name="Shahmuradov I."/>
        </authorList>
    </citation>
    <scope>NUCLEOTIDE SEQUENCE [LARGE SCALE GENOMIC DNA]</scope>
    <source>
        <strain evidence="2">cv. AG2017</strain>
        <tissue evidence="1">Leaf</tissue>
    </source>
</reference>
<keyword evidence="2" id="KW-1185">Reference proteome</keyword>
<name>A0A2I0HSP4_PUNGR</name>